<dbReference type="SMART" id="SM00950">
    <property type="entry name" value="Piwi"/>
    <property type="match status" value="1"/>
</dbReference>
<accession>A0A915EGI0</accession>
<dbReference type="InterPro" id="IPR012337">
    <property type="entry name" value="RNaseH-like_sf"/>
</dbReference>
<dbReference type="GO" id="GO:0003676">
    <property type="term" value="F:nucleic acid binding"/>
    <property type="evidence" value="ECO:0007669"/>
    <property type="project" value="InterPro"/>
</dbReference>
<evidence type="ECO:0000313" key="3">
    <source>
        <dbReference type="WBParaSite" id="jg6441"/>
    </source>
</evidence>
<proteinExistence type="predicted"/>
<evidence type="ECO:0000259" key="1">
    <source>
        <dbReference type="SMART" id="SM00950"/>
    </source>
</evidence>
<reference evidence="3" key="1">
    <citation type="submission" date="2022-11" db="UniProtKB">
        <authorList>
            <consortium name="WormBaseParasite"/>
        </authorList>
    </citation>
    <scope>IDENTIFICATION</scope>
</reference>
<dbReference type="InterPro" id="IPR003165">
    <property type="entry name" value="Piwi"/>
</dbReference>
<dbReference type="AlphaFoldDB" id="A0A915EGI0"/>
<dbReference type="Proteomes" id="UP000887574">
    <property type="component" value="Unplaced"/>
</dbReference>
<dbReference type="PANTHER" id="PTHR22891">
    <property type="entry name" value="EUKARYOTIC TRANSLATION INITIATION FACTOR 2C"/>
    <property type="match status" value="1"/>
</dbReference>
<evidence type="ECO:0000313" key="2">
    <source>
        <dbReference type="Proteomes" id="UP000887574"/>
    </source>
</evidence>
<protein>
    <submittedName>
        <fullName evidence="3">Piwi domain-containing protein</fullName>
    </submittedName>
</protein>
<feature type="domain" description="Piwi" evidence="1">
    <location>
        <begin position="46"/>
        <end position="297"/>
    </location>
</feature>
<dbReference type="SUPFAM" id="SSF53098">
    <property type="entry name" value="Ribonuclease H-like"/>
    <property type="match status" value="1"/>
</dbReference>
<dbReference type="WBParaSite" id="jg6441">
    <property type="protein sequence ID" value="jg6441"/>
    <property type="gene ID" value="jg6441"/>
</dbReference>
<name>A0A915EGI0_9BILA</name>
<dbReference type="Gene3D" id="3.30.420.10">
    <property type="entry name" value="Ribonuclease H-like superfamily/Ribonuclease H"/>
    <property type="match status" value="1"/>
</dbReference>
<dbReference type="InterPro" id="IPR036397">
    <property type="entry name" value="RNaseH_sf"/>
</dbReference>
<organism evidence="2 3">
    <name type="scientific">Ditylenchus dipsaci</name>
    <dbReference type="NCBI Taxonomy" id="166011"/>
    <lineage>
        <taxon>Eukaryota</taxon>
        <taxon>Metazoa</taxon>
        <taxon>Ecdysozoa</taxon>
        <taxon>Nematoda</taxon>
        <taxon>Chromadorea</taxon>
        <taxon>Rhabditida</taxon>
        <taxon>Tylenchina</taxon>
        <taxon>Tylenchomorpha</taxon>
        <taxon>Sphaerularioidea</taxon>
        <taxon>Anguinidae</taxon>
        <taxon>Anguininae</taxon>
        <taxon>Ditylenchus</taxon>
    </lineage>
</organism>
<sequence>MFCGYQRDALDSSGIDKLRLRNSLRNSTVENLRREIENARKSNCDFVLMIHPDNQDEMHHAMKYDERKSCDYSRSEDHDYSKCANEGPASYRPEHFGGLNYTLPVRVSSITQEVLASETLFIGHNPVSVIGFSANFASDKLEFIVTSSTRKPTEMRRRLESLCLSESSFIVTDVLRAILKYEVPLVKSCLESLSCSANVTLIVCNKLQNVRFFPLQIDPNARAPDQNIRPATHRAIQGTAKTPKYTVLYDDNQLTSDQLQGVTHHLCFGHQIVCLPTSLPSPVYIANRYSERGKNMHAYHLKSGLANDHQTYRELTESSLTITPSSPMFD</sequence>
<dbReference type="Pfam" id="PF02171">
    <property type="entry name" value="Piwi"/>
    <property type="match status" value="1"/>
</dbReference>
<keyword evidence="2" id="KW-1185">Reference proteome</keyword>